<evidence type="ECO:0000313" key="20">
    <source>
        <dbReference type="EMBL" id="MST87150.1"/>
    </source>
</evidence>
<dbReference type="InterPro" id="IPR005480">
    <property type="entry name" value="CPSase_lsu_oligo"/>
</dbReference>
<dbReference type="GO" id="GO:0005524">
    <property type="term" value="F:ATP binding"/>
    <property type="evidence" value="ECO:0007669"/>
    <property type="project" value="UniProtKB-UniRule"/>
</dbReference>
<dbReference type="Pfam" id="PF02142">
    <property type="entry name" value="MGS"/>
    <property type="match status" value="1"/>
</dbReference>
<dbReference type="InterPro" id="IPR013815">
    <property type="entry name" value="ATP_grasp_subdomain_1"/>
</dbReference>
<comment type="catalytic activity">
    <reaction evidence="15">
        <text>hydrogencarbonate + NH4(+) + 2 ATP = carbamoyl phosphate + 2 ADP + phosphate + 2 H(+)</text>
        <dbReference type="Rhea" id="RHEA:18029"/>
        <dbReference type="ChEBI" id="CHEBI:15378"/>
        <dbReference type="ChEBI" id="CHEBI:17544"/>
        <dbReference type="ChEBI" id="CHEBI:28938"/>
        <dbReference type="ChEBI" id="CHEBI:30616"/>
        <dbReference type="ChEBI" id="CHEBI:43474"/>
        <dbReference type="ChEBI" id="CHEBI:58228"/>
        <dbReference type="ChEBI" id="CHEBI:456216"/>
        <dbReference type="EC" id="6.3.4.16"/>
    </reaction>
</comment>
<name>A0A6A8MEE2_9LACO</name>
<dbReference type="Proteomes" id="UP000438120">
    <property type="component" value="Unassembled WGS sequence"/>
</dbReference>
<dbReference type="GO" id="GO:0046872">
    <property type="term" value="F:metal ion binding"/>
    <property type="evidence" value="ECO:0007669"/>
    <property type="project" value="UniProtKB-KW"/>
</dbReference>
<keyword evidence="9" id="KW-0677">Repeat</keyword>
<dbReference type="InterPro" id="IPR016185">
    <property type="entry name" value="PreATP-grasp_dom_sf"/>
</dbReference>
<evidence type="ECO:0000256" key="11">
    <source>
        <dbReference type="ARBA" id="ARBA00022840"/>
    </source>
</evidence>
<dbReference type="InterPro" id="IPR058047">
    <property type="entry name" value="CPSase_preATP-grasp"/>
</dbReference>
<dbReference type="GO" id="GO:0044205">
    <property type="term" value="P:'de novo' UMP biosynthetic process"/>
    <property type="evidence" value="ECO:0007669"/>
    <property type="project" value="UniProtKB-UniPathway"/>
</dbReference>
<dbReference type="Pfam" id="PF25596">
    <property type="entry name" value="CPSase_L_D1"/>
    <property type="match status" value="2"/>
</dbReference>
<comment type="caution">
    <text evidence="20">The sequence shown here is derived from an EMBL/GenBank/DDBJ whole genome shotgun (WGS) entry which is preliminary data.</text>
</comment>
<evidence type="ECO:0000256" key="3">
    <source>
        <dbReference type="ARBA" id="ARBA00005077"/>
    </source>
</evidence>
<dbReference type="OrthoDB" id="2251141at2"/>
<keyword evidence="8" id="KW-0479">Metal-binding</keyword>
<evidence type="ECO:0000256" key="1">
    <source>
        <dbReference type="ARBA" id="ARBA00001936"/>
    </source>
</evidence>
<evidence type="ECO:0000256" key="9">
    <source>
        <dbReference type="ARBA" id="ARBA00022737"/>
    </source>
</evidence>
<dbReference type="InterPro" id="IPR005483">
    <property type="entry name" value="CPSase_dom"/>
</dbReference>
<evidence type="ECO:0000256" key="12">
    <source>
        <dbReference type="ARBA" id="ARBA00022842"/>
    </source>
</evidence>
<dbReference type="InterPro" id="IPR036914">
    <property type="entry name" value="MGS-like_dom_sf"/>
</dbReference>
<keyword evidence="7" id="KW-0028">Amino-acid biosynthesis</keyword>
<gene>
    <name evidence="20" type="ORF">FYJ62_05740</name>
</gene>
<evidence type="ECO:0000313" key="21">
    <source>
        <dbReference type="Proteomes" id="UP000438120"/>
    </source>
</evidence>
<dbReference type="Gene3D" id="1.10.1030.10">
    <property type="entry name" value="Carbamoyl-phosphate synthetase, large subunit oligomerisation domain"/>
    <property type="match status" value="1"/>
</dbReference>
<dbReference type="PANTHER" id="PTHR11405:SF16">
    <property type="entry name" value="ASPARTATE CARBAMOYLTRANSFERASE, CHLOROPLASTIC"/>
    <property type="match status" value="1"/>
</dbReference>
<keyword evidence="21" id="KW-1185">Reference proteome</keyword>
<dbReference type="InterPro" id="IPR036897">
    <property type="entry name" value="CarbamoylP_synth_lsu_oligo_sf"/>
</dbReference>
<evidence type="ECO:0000256" key="15">
    <source>
        <dbReference type="ARBA" id="ARBA00047359"/>
    </source>
</evidence>
<evidence type="ECO:0000256" key="8">
    <source>
        <dbReference type="ARBA" id="ARBA00022723"/>
    </source>
</evidence>
<dbReference type="UniPathway" id="UPA00070">
    <property type="reaction ID" value="UER00115"/>
</dbReference>
<feature type="domain" description="MGS-like" evidence="19">
    <location>
        <begin position="935"/>
        <end position="1063"/>
    </location>
</feature>
<dbReference type="NCBIfam" id="NF003671">
    <property type="entry name" value="PRK05294.1"/>
    <property type="match status" value="1"/>
</dbReference>
<dbReference type="PROSITE" id="PS51855">
    <property type="entry name" value="MGS"/>
    <property type="match status" value="1"/>
</dbReference>
<dbReference type="Gene3D" id="3.40.50.1380">
    <property type="entry name" value="Methylglyoxal synthase-like domain"/>
    <property type="match status" value="1"/>
</dbReference>
<dbReference type="PRINTS" id="PR00098">
    <property type="entry name" value="CPSASE"/>
</dbReference>
<dbReference type="GO" id="GO:0006541">
    <property type="term" value="P:glutamine metabolic process"/>
    <property type="evidence" value="ECO:0007669"/>
    <property type="project" value="TreeGrafter"/>
</dbReference>
<dbReference type="InterPro" id="IPR011761">
    <property type="entry name" value="ATP-grasp"/>
</dbReference>
<keyword evidence="11 17" id="KW-0067">ATP-binding</keyword>
<keyword evidence="10 17" id="KW-0547">Nucleotide-binding</keyword>
<evidence type="ECO:0000256" key="4">
    <source>
        <dbReference type="ARBA" id="ARBA00009799"/>
    </source>
</evidence>
<dbReference type="PROSITE" id="PS50975">
    <property type="entry name" value="ATP_GRASP"/>
    <property type="match status" value="2"/>
</dbReference>
<dbReference type="GO" id="GO:0005737">
    <property type="term" value="C:cytoplasm"/>
    <property type="evidence" value="ECO:0007669"/>
    <property type="project" value="TreeGrafter"/>
</dbReference>
<keyword evidence="12" id="KW-0460">Magnesium</keyword>
<keyword evidence="13" id="KW-0665">Pyrimidine biosynthesis</keyword>
<evidence type="ECO:0000256" key="10">
    <source>
        <dbReference type="ARBA" id="ARBA00022741"/>
    </source>
</evidence>
<dbReference type="SMART" id="SM00851">
    <property type="entry name" value="MGS"/>
    <property type="match status" value="1"/>
</dbReference>
<dbReference type="SUPFAM" id="SSF56059">
    <property type="entry name" value="Glutathione synthetase ATP-binding domain-like"/>
    <property type="match status" value="2"/>
</dbReference>
<evidence type="ECO:0000256" key="6">
    <source>
        <dbReference type="ARBA" id="ARBA00022598"/>
    </source>
</evidence>
<organism evidence="20 21">
    <name type="scientific">Lactobacillus porci</name>
    <dbReference type="NCBI Taxonomy" id="2012477"/>
    <lineage>
        <taxon>Bacteria</taxon>
        <taxon>Bacillati</taxon>
        <taxon>Bacillota</taxon>
        <taxon>Bacilli</taxon>
        <taxon>Lactobacillales</taxon>
        <taxon>Lactobacillaceae</taxon>
        <taxon>Lactobacillus</taxon>
    </lineage>
</organism>
<comment type="catalytic activity">
    <reaction evidence="16">
        <text>hydrogencarbonate + L-glutamine + 2 ATP + H2O = carbamoyl phosphate + L-glutamate + 2 ADP + phosphate + 2 H(+)</text>
        <dbReference type="Rhea" id="RHEA:18633"/>
        <dbReference type="ChEBI" id="CHEBI:15377"/>
        <dbReference type="ChEBI" id="CHEBI:15378"/>
        <dbReference type="ChEBI" id="CHEBI:17544"/>
        <dbReference type="ChEBI" id="CHEBI:29985"/>
        <dbReference type="ChEBI" id="CHEBI:30616"/>
        <dbReference type="ChEBI" id="CHEBI:43474"/>
        <dbReference type="ChEBI" id="CHEBI:58228"/>
        <dbReference type="ChEBI" id="CHEBI:58359"/>
        <dbReference type="ChEBI" id="CHEBI:456216"/>
        <dbReference type="EC" id="6.3.5.5"/>
    </reaction>
</comment>
<dbReference type="InterPro" id="IPR005479">
    <property type="entry name" value="CPAse_ATP-bd"/>
</dbReference>
<dbReference type="Gene3D" id="3.30.1490.20">
    <property type="entry name" value="ATP-grasp fold, A domain"/>
    <property type="match status" value="1"/>
</dbReference>
<keyword evidence="6" id="KW-0436">Ligase</keyword>
<dbReference type="SUPFAM" id="SSF52440">
    <property type="entry name" value="PreATP-grasp domain"/>
    <property type="match status" value="2"/>
</dbReference>
<comment type="similarity">
    <text evidence="4">Belongs to the CarB family.</text>
</comment>
<dbReference type="NCBIfam" id="NF009455">
    <property type="entry name" value="PRK12815.1"/>
    <property type="match status" value="1"/>
</dbReference>
<sequence>MPRENELNKILIIGAGSALAGNVANTDLLTRSAIQALLEDDIQVVLVNPNPASVSTDSMPGLTVYLEPMTLDFLKRILRMEEPDAIMTAYGSLTALDVTKKLLADGILSRMQIRVLTINEKGIAMNNPQKRAKFLEANHLPIGQSWFLDSLGLKNDEHLAEQLENKLDFPILLTKKYFYEHDQHISFKSSQDLAKYLWQESLDKDFKTTSYRMTEDLSNWEEVIVDLLRDEDGNFCFVGATGSLEPVGIDSGDSVLIKPLLTLNNDQVQLLRADAQKIANSLKLVGFLSVHFAVAHHGTEMTRKVLAVKPRLTRTAVFDQKSSLYSIGYVLAKIAIGYRLNEITDPATDLCAAIEPVWDAVSIKVPFWSFAKTGYNHYQLGKRMQSTGEAVGIGRNFESAFFKALISSNDLELMWSVFVSESQKSEDEILSDLTHPTEMHVIQLLAALYKDISYQKLSNALNIHPVYYQKLKYLIKIGRDIKHAKELDHDLLLKAKIRGFSSDLLAKLTGMDVHDVYPLLKEKGVEPAFSAIDDSAGVYQPKVKVYYQTYGVESELDFKHEEHGKPKVLVLGMLPFQVSVTSEFDYMLFHALKALKAAGYETVLLSNNDEAASMDYSLADRVYFEPINMDSIITICEEEGITDVVSQFSGKQVSALRPALQNHGFKLFGQHDIEKIMPLSRFLEKQEDVNTVPHLATDQYQAVLDFVQQTGYPVLVGGFHDKSKQKSAVVYDLPALEKYFAENRVDQFTVSQFISGKKYEITAITDGESVTIPGIVEHLEQSGSHASDSIAVFGPQYLSKEEAEKLKQETIKVVSRFKLRGIFNLHYLVTSNKTYLLQVKTYAGHNLAFLSKSMNKDLVEYAVKVLSGSKISELGYPNEVWPVDEFIHVKMPVFSYLNYSSDNTFDSRMKSSDAVMGRDTQLAKALYKGYEASELHIPSYGTIFFSVSDEEKQEVASLAKRFARLGFKITATEGTANILAEAGITTGVIAKIQEGSRNLLERIRSHRIVMVVNVVNLSDSAVEDSIKIKDQALKTHIPVFSSLETVQLILDVLESLALTTQPI</sequence>
<dbReference type="SUPFAM" id="SSF48108">
    <property type="entry name" value="Carbamoyl phosphate synthetase, large subunit connection domain"/>
    <property type="match status" value="1"/>
</dbReference>
<dbReference type="CDD" id="cd01424">
    <property type="entry name" value="MGS_CPS_II"/>
    <property type="match status" value="1"/>
</dbReference>
<dbReference type="PANTHER" id="PTHR11405">
    <property type="entry name" value="CARBAMOYLTRANSFERASE FAMILY MEMBER"/>
    <property type="match status" value="1"/>
</dbReference>
<dbReference type="EMBL" id="VUMX01000013">
    <property type="protein sequence ID" value="MST87150.1"/>
    <property type="molecule type" value="Genomic_DNA"/>
</dbReference>
<dbReference type="Gene3D" id="3.30.470.20">
    <property type="entry name" value="ATP-grasp fold, B domain"/>
    <property type="match status" value="2"/>
</dbReference>
<dbReference type="FunFam" id="3.40.50.20:FF:000001">
    <property type="entry name" value="Carbamoyl-phosphate synthase large chain"/>
    <property type="match status" value="2"/>
</dbReference>
<evidence type="ECO:0000256" key="2">
    <source>
        <dbReference type="ARBA" id="ARBA00001946"/>
    </source>
</evidence>
<dbReference type="InterPro" id="IPR033937">
    <property type="entry name" value="MGS_CPS_CarB"/>
</dbReference>
<evidence type="ECO:0000256" key="7">
    <source>
        <dbReference type="ARBA" id="ARBA00022605"/>
    </source>
</evidence>
<dbReference type="AlphaFoldDB" id="A0A6A8MEE2"/>
<dbReference type="Pfam" id="PF02787">
    <property type="entry name" value="CPSase_L_D3"/>
    <property type="match status" value="1"/>
</dbReference>
<dbReference type="Gene3D" id="3.40.50.20">
    <property type="match status" value="2"/>
</dbReference>
<dbReference type="SUPFAM" id="SSF52335">
    <property type="entry name" value="Methylglyoxal synthase-like"/>
    <property type="match status" value="1"/>
</dbReference>
<feature type="domain" description="ATP-grasp" evidence="18">
    <location>
        <begin position="132"/>
        <end position="336"/>
    </location>
</feature>
<feature type="domain" description="ATP-grasp" evidence="18">
    <location>
        <begin position="681"/>
        <end position="867"/>
    </location>
</feature>
<keyword evidence="14" id="KW-0464">Manganese</keyword>
<comment type="cofactor">
    <cofactor evidence="2">
        <name>Mg(2+)</name>
        <dbReference type="ChEBI" id="CHEBI:18420"/>
    </cofactor>
</comment>
<dbReference type="SMART" id="SM01096">
    <property type="entry name" value="CPSase_L_D3"/>
    <property type="match status" value="1"/>
</dbReference>
<dbReference type="FunFam" id="3.30.470.20:FF:000026">
    <property type="entry name" value="Carbamoyl-phosphate synthase large chain"/>
    <property type="match status" value="1"/>
</dbReference>
<keyword evidence="5" id="KW-0055">Arginine biosynthesis</keyword>
<evidence type="ECO:0000256" key="13">
    <source>
        <dbReference type="ARBA" id="ARBA00022975"/>
    </source>
</evidence>
<dbReference type="Pfam" id="PF02786">
    <property type="entry name" value="CPSase_L_D2"/>
    <property type="match status" value="2"/>
</dbReference>
<evidence type="ECO:0000259" key="19">
    <source>
        <dbReference type="PROSITE" id="PS51855"/>
    </source>
</evidence>
<dbReference type="GO" id="GO:0004088">
    <property type="term" value="F:carbamoyl-phosphate synthase (glutamine-hydrolyzing) activity"/>
    <property type="evidence" value="ECO:0007669"/>
    <property type="project" value="UniProtKB-EC"/>
</dbReference>
<proteinExistence type="inferred from homology"/>
<reference evidence="20 21" key="1">
    <citation type="submission" date="2019-08" db="EMBL/GenBank/DDBJ databases">
        <title>In-depth cultivation of the pig gut microbiome towards novel bacterial diversity and tailored functional studies.</title>
        <authorList>
            <person name="Wylensek D."/>
            <person name="Hitch T.C.A."/>
            <person name="Clavel T."/>
        </authorList>
    </citation>
    <scope>NUCLEOTIDE SEQUENCE [LARGE SCALE GENOMIC DNA]</scope>
    <source>
        <strain evidence="20 21">Bifido-178-WT-2B</strain>
    </source>
</reference>
<evidence type="ECO:0000256" key="5">
    <source>
        <dbReference type="ARBA" id="ARBA00022571"/>
    </source>
</evidence>
<dbReference type="RefSeq" id="WP_154548659.1">
    <property type="nucleotide sequence ID" value="NZ_VUMX01000013.1"/>
</dbReference>
<evidence type="ECO:0000256" key="14">
    <source>
        <dbReference type="ARBA" id="ARBA00023211"/>
    </source>
</evidence>
<dbReference type="GO" id="GO:0006526">
    <property type="term" value="P:L-arginine biosynthetic process"/>
    <property type="evidence" value="ECO:0007669"/>
    <property type="project" value="UniProtKB-KW"/>
</dbReference>
<accession>A0A6A8MEE2</accession>
<comment type="cofactor">
    <cofactor evidence="1">
        <name>Mn(2+)</name>
        <dbReference type="ChEBI" id="CHEBI:29035"/>
    </cofactor>
</comment>
<dbReference type="InterPro" id="IPR011607">
    <property type="entry name" value="MGS-like_dom"/>
</dbReference>
<comment type="pathway">
    <text evidence="3">Amino-acid biosynthesis; L-arginine biosynthesis; carbamoyl phosphate from bicarbonate: step 1/1.</text>
</comment>
<evidence type="ECO:0000256" key="16">
    <source>
        <dbReference type="ARBA" id="ARBA00048816"/>
    </source>
</evidence>
<evidence type="ECO:0000256" key="17">
    <source>
        <dbReference type="PROSITE-ProRule" id="PRU00409"/>
    </source>
</evidence>
<evidence type="ECO:0000259" key="18">
    <source>
        <dbReference type="PROSITE" id="PS50975"/>
    </source>
</evidence>
<protein>
    <submittedName>
        <fullName evidence="20">Carbamoyl phosphate synthase large subunit</fullName>
    </submittedName>
</protein>
<dbReference type="GO" id="GO:0004087">
    <property type="term" value="F:carbamoyl-phosphate synthase (ammonia) activity"/>
    <property type="evidence" value="ECO:0007669"/>
    <property type="project" value="UniProtKB-EC"/>
</dbReference>